<sequence length="218" mass="24228">MREISQPPILIADHPALDLLNSVAAPRDEEIEWIGTGNDLLTWIGASGLLEPDQAEGCRRKFEQEDLDDVARRVIALREWFRRLLKEQSDPEGWRISGEDLQYLNAILAAGTYLFQLNASHGEKPGLVSGISLQGTIDVRSPDDLLFPIALQIADFLAAVSPHDTRRCANEACTLWFVDVTKNKRRRWCDMSVCGNRAKAAGFRARKAETGKSGTGKV</sequence>
<gene>
    <name evidence="2" type="ORF">JF539_23170</name>
</gene>
<dbReference type="SUPFAM" id="SSF160904">
    <property type="entry name" value="Jann2411-like"/>
    <property type="match status" value="1"/>
</dbReference>
<proteinExistence type="predicted"/>
<organism evidence="2 3">
    <name type="scientific">Roseibium aggregatum</name>
    <dbReference type="NCBI Taxonomy" id="187304"/>
    <lineage>
        <taxon>Bacteria</taxon>
        <taxon>Pseudomonadati</taxon>
        <taxon>Pseudomonadota</taxon>
        <taxon>Alphaproteobacteria</taxon>
        <taxon>Hyphomicrobiales</taxon>
        <taxon>Stappiaceae</taxon>
        <taxon>Roseibium</taxon>
    </lineage>
</organism>
<dbReference type="AlphaFoldDB" id="A0A939EHT3"/>
<dbReference type="PANTHER" id="PTHR35525:SF3">
    <property type="entry name" value="BLL6575 PROTEIN"/>
    <property type="match status" value="1"/>
</dbReference>
<dbReference type="Pfam" id="PF07336">
    <property type="entry name" value="ABATE"/>
    <property type="match status" value="1"/>
</dbReference>
<dbReference type="InterPro" id="IPR023286">
    <property type="entry name" value="ABATE_dom_sf"/>
</dbReference>
<accession>A0A939EHT3</accession>
<evidence type="ECO:0000313" key="2">
    <source>
        <dbReference type="EMBL" id="MBN9673279.1"/>
    </source>
</evidence>
<name>A0A939EHT3_9HYPH</name>
<dbReference type="Gene3D" id="1.10.3300.10">
    <property type="entry name" value="Jann2411-like domain"/>
    <property type="match status" value="1"/>
</dbReference>
<dbReference type="Proteomes" id="UP000664096">
    <property type="component" value="Unassembled WGS sequence"/>
</dbReference>
<protein>
    <submittedName>
        <fullName evidence="2">CGNR zinc finger domain-containing protein</fullName>
    </submittedName>
</protein>
<dbReference type="RefSeq" id="WP_207143125.1">
    <property type="nucleotide sequence ID" value="NZ_JAEKJZ010000006.1"/>
</dbReference>
<dbReference type="InterPro" id="IPR010852">
    <property type="entry name" value="ABATE"/>
</dbReference>
<dbReference type="EMBL" id="JAEKJZ010000006">
    <property type="protein sequence ID" value="MBN9673279.1"/>
    <property type="molecule type" value="Genomic_DNA"/>
</dbReference>
<evidence type="ECO:0000313" key="3">
    <source>
        <dbReference type="Proteomes" id="UP000664096"/>
    </source>
</evidence>
<reference evidence="2" key="1">
    <citation type="submission" date="2020-12" db="EMBL/GenBank/DDBJ databases">
        <title>Oil enriched cultivation method for isolating marine PHA-producing bacteria.</title>
        <authorList>
            <person name="Zheng W."/>
            <person name="Yu S."/>
            <person name="Huang Y."/>
        </authorList>
    </citation>
    <scope>NUCLEOTIDE SEQUENCE</scope>
    <source>
        <strain evidence="2">SY-2-12</strain>
    </source>
</reference>
<dbReference type="Pfam" id="PF11706">
    <property type="entry name" value="zf-CGNR"/>
    <property type="match status" value="1"/>
</dbReference>
<comment type="caution">
    <text evidence="2">The sequence shown here is derived from an EMBL/GenBank/DDBJ whole genome shotgun (WGS) entry which is preliminary data.</text>
</comment>
<dbReference type="PANTHER" id="PTHR35525">
    <property type="entry name" value="BLL6575 PROTEIN"/>
    <property type="match status" value="1"/>
</dbReference>
<dbReference type="InterPro" id="IPR021005">
    <property type="entry name" value="Znf_CGNR"/>
</dbReference>
<feature type="domain" description="Zinc finger CGNR" evidence="1">
    <location>
        <begin position="166"/>
        <end position="207"/>
    </location>
</feature>
<evidence type="ECO:0000259" key="1">
    <source>
        <dbReference type="Pfam" id="PF11706"/>
    </source>
</evidence>